<accession>A0ACC1JZM8</accession>
<protein>
    <submittedName>
        <fullName evidence="1">Uncharacterized protein</fullName>
    </submittedName>
</protein>
<proteinExistence type="predicted"/>
<organism evidence="1 2">
    <name type="scientific">Coemansia nantahalensis</name>
    <dbReference type="NCBI Taxonomy" id="2789366"/>
    <lineage>
        <taxon>Eukaryota</taxon>
        <taxon>Fungi</taxon>
        <taxon>Fungi incertae sedis</taxon>
        <taxon>Zoopagomycota</taxon>
        <taxon>Kickxellomycotina</taxon>
        <taxon>Kickxellomycetes</taxon>
        <taxon>Kickxellales</taxon>
        <taxon>Kickxellaceae</taxon>
        <taxon>Coemansia</taxon>
    </lineage>
</organism>
<sequence>MSQGRKTPSPTASQRDVVPAAATRRPLGVNGYAIRELAGEGAYGRVFKAEHLATKRNVALKFVNYKDNSNKKCRRHNRRIEREVKLLHLLHHPHIVRIYDVMHSPEGVVMVEEFLGGHDLLSHIQFHGYLRESEACRIFRQLVSAVDYLHRNCIVHRDLKPNNVMLDEANQVRLIDFGFANIFEWDKQLSTFCGSPSYASPEIVCGIRYTGPEVDIWSLGVILYCMLSGSLPFQGATQSEIFAKVASGRFAMPSHISKEAQDLLRHILTVDPRRRISMVGILRHPWTNRFDEKPIDNYLPLRPSVVLQPNDESLKKMPVYGLDSASTASALSSSSMAMTPVVSIYHLIDEARRRRESRHARHSRVPMPASSTSVYSAGQTH</sequence>
<evidence type="ECO:0000313" key="2">
    <source>
        <dbReference type="Proteomes" id="UP001140234"/>
    </source>
</evidence>
<evidence type="ECO:0000313" key="1">
    <source>
        <dbReference type="EMBL" id="KAJ2770486.1"/>
    </source>
</evidence>
<dbReference type="Proteomes" id="UP001140234">
    <property type="component" value="Unassembled WGS sequence"/>
</dbReference>
<reference evidence="1" key="1">
    <citation type="submission" date="2022-07" db="EMBL/GenBank/DDBJ databases">
        <title>Phylogenomic reconstructions and comparative analyses of Kickxellomycotina fungi.</title>
        <authorList>
            <person name="Reynolds N.K."/>
            <person name="Stajich J.E."/>
            <person name="Barry K."/>
            <person name="Grigoriev I.V."/>
            <person name="Crous P."/>
            <person name="Smith M.E."/>
        </authorList>
    </citation>
    <scope>NUCLEOTIDE SEQUENCE</scope>
    <source>
        <strain evidence="1">CBS 109366</strain>
    </source>
</reference>
<name>A0ACC1JZM8_9FUNG</name>
<gene>
    <name evidence="1" type="ORF">IWQ57_002641</name>
</gene>
<dbReference type="EMBL" id="JANBUJ010000720">
    <property type="protein sequence ID" value="KAJ2770486.1"/>
    <property type="molecule type" value="Genomic_DNA"/>
</dbReference>
<keyword evidence="2" id="KW-1185">Reference proteome</keyword>
<comment type="caution">
    <text evidence="1">The sequence shown here is derived from an EMBL/GenBank/DDBJ whole genome shotgun (WGS) entry which is preliminary data.</text>
</comment>